<dbReference type="AlphaFoldDB" id="A0A6G0U862"/>
<proteinExistence type="predicted"/>
<name>A0A6G0U862_APHGL</name>
<dbReference type="Proteomes" id="UP000475862">
    <property type="component" value="Unassembled WGS sequence"/>
</dbReference>
<reference evidence="1 2" key="1">
    <citation type="submission" date="2019-08" db="EMBL/GenBank/DDBJ databases">
        <title>The genome of the soybean aphid Biotype 1, its phylome, world population structure and adaptation to the North American continent.</title>
        <authorList>
            <person name="Giordano R."/>
            <person name="Donthu R.K."/>
            <person name="Hernandez A.G."/>
            <person name="Wright C.L."/>
            <person name="Zimin A.V."/>
        </authorList>
    </citation>
    <scope>NUCLEOTIDE SEQUENCE [LARGE SCALE GENOMIC DNA]</scope>
    <source>
        <tissue evidence="1">Whole aphids</tissue>
    </source>
</reference>
<keyword evidence="2" id="KW-1185">Reference proteome</keyword>
<dbReference type="EMBL" id="VYZN01000001">
    <property type="protein sequence ID" value="KAE9544472.1"/>
    <property type="molecule type" value="Genomic_DNA"/>
</dbReference>
<evidence type="ECO:0000313" key="2">
    <source>
        <dbReference type="Proteomes" id="UP000475862"/>
    </source>
</evidence>
<accession>A0A6G0U862</accession>
<evidence type="ECO:0000313" key="1">
    <source>
        <dbReference type="EMBL" id="KAE9544472.1"/>
    </source>
</evidence>
<gene>
    <name evidence="1" type="ORF">AGLY_000013</name>
</gene>
<sequence>MLGSVAYRGSLSRKSALMTAGNLTLTVSKPPSTSRFTSTLPSDTVTSDANVACGQPNRAAVIWAVWLESSSIACLPTTTISTFSSTATLAKILDTCSGNRLSYWACGTSTWTARSAPIARAVRSDSWACGKPHDTAITSDAIFFSLRRTASSTAISSNGFRPCLTPSVTTPDLSGLTRIFTA</sequence>
<protein>
    <submittedName>
        <fullName evidence="1">Uncharacterized protein</fullName>
    </submittedName>
</protein>
<comment type="caution">
    <text evidence="1">The sequence shown here is derived from an EMBL/GenBank/DDBJ whole genome shotgun (WGS) entry which is preliminary data.</text>
</comment>
<organism evidence="1 2">
    <name type="scientific">Aphis glycines</name>
    <name type="common">Soybean aphid</name>
    <dbReference type="NCBI Taxonomy" id="307491"/>
    <lineage>
        <taxon>Eukaryota</taxon>
        <taxon>Metazoa</taxon>
        <taxon>Ecdysozoa</taxon>
        <taxon>Arthropoda</taxon>
        <taxon>Hexapoda</taxon>
        <taxon>Insecta</taxon>
        <taxon>Pterygota</taxon>
        <taxon>Neoptera</taxon>
        <taxon>Paraneoptera</taxon>
        <taxon>Hemiptera</taxon>
        <taxon>Sternorrhyncha</taxon>
        <taxon>Aphidomorpha</taxon>
        <taxon>Aphidoidea</taxon>
        <taxon>Aphididae</taxon>
        <taxon>Aphidini</taxon>
        <taxon>Aphis</taxon>
        <taxon>Aphis</taxon>
    </lineage>
</organism>